<dbReference type="PANTHER" id="PTHR37293">
    <property type="entry name" value="PHAGE REPLICATION PROTEIN-RELATED"/>
    <property type="match status" value="1"/>
</dbReference>
<accession>A0A6M0RA88</accession>
<dbReference type="InterPro" id="IPR036390">
    <property type="entry name" value="WH_DNA-bd_sf"/>
</dbReference>
<comment type="similarity">
    <text evidence="1">Belongs to the DnaB/DnaD family.</text>
</comment>
<evidence type="ECO:0000313" key="5">
    <source>
        <dbReference type="Proteomes" id="UP000473885"/>
    </source>
</evidence>
<dbReference type="SUPFAM" id="SSF158499">
    <property type="entry name" value="DnaD domain-like"/>
    <property type="match status" value="1"/>
</dbReference>
<evidence type="ECO:0000313" key="4">
    <source>
        <dbReference type="EMBL" id="NEZ46519.1"/>
    </source>
</evidence>
<dbReference type="SUPFAM" id="SSF46785">
    <property type="entry name" value="Winged helix' DNA-binding domain"/>
    <property type="match status" value="1"/>
</dbReference>
<feature type="domain" description="DnaB/C C-terminal" evidence="3">
    <location>
        <begin position="166"/>
        <end position="236"/>
    </location>
</feature>
<dbReference type="InterPro" id="IPR053162">
    <property type="entry name" value="DnaD"/>
</dbReference>
<dbReference type="Gene3D" id="1.10.10.10">
    <property type="entry name" value="Winged helix-like DNA-binding domain superfamily/Winged helix DNA-binding domain"/>
    <property type="match status" value="1"/>
</dbReference>
<keyword evidence="5" id="KW-1185">Reference proteome</keyword>
<proteinExistence type="inferred from homology"/>
<dbReference type="InterPro" id="IPR006343">
    <property type="entry name" value="DnaB/C_C"/>
</dbReference>
<sequence>MAEGWIKLYRNIQEHWIWQDSQKLKWWLDILLLANHKDNKFLLGNELITIERGEHHTSELKLAERWGVSKTTVRKFLNLLESDHMIELKKSKKGTTLKVANYSDYQDFSEGEKTIKKPQKNHSVDHKETIKKPYDIPQKNHKVYTNNNEKNDKNDNNSSSTAPNYIEFFNNNFHPISFYEMEILNSFIKDGLNEEVILLALEKAVESNVRNIKYVKRILQNWLNKNIKTVEAVKAEEEQFKREKGDNNTKTVIYKKEDKFNNYDQRDYSKQQLSDLEKKLLNW</sequence>
<feature type="region of interest" description="Disordered" evidence="2">
    <location>
        <begin position="111"/>
        <end position="159"/>
    </location>
</feature>
<dbReference type="Proteomes" id="UP000473885">
    <property type="component" value="Unassembled WGS sequence"/>
</dbReference>
<gene>
    <name evidence="4" type="ORF">FDF74_04725</name>
</gene>
<dbReference type="AlphaFoldDB" id="A0A6M0RA88"/>
<evidence type="ECO:0000256" key="1">
    <source>
        <dbReference type="ARBA" id="ARBA00093462"/>
    </source>
</evidence>
<dbReference type="EMBL" id="SXDP01000002">
    <property type="protein sequence ID" value="NEZ46519.1"/>
    <property type="molecule type" value="Genomic_DNA"/>
</dbReference>
<evidence type="ECO:0000259" key="3">
    <source>
        <dbReference type="Pfam" id="PF07261"/>
    </source>
</evidence>
<comment type="caution">
    <text evidence="4">The sequence shown here is derived from an EMBL/GenBank/DDBJ whole genome shotgun (WGS) entry which is preliminary data.</text>
</comment>
<name>A0A6M0RA88_9CLOT</name>
<evidence type="ECO:0000256" key="2">
    <source>
        <dbReference type="SAM" id="MobiDB-lite"/>
    </source>
</evidence>
<dbReference type="InterPro" id="IPR034829">
    <property type="entry name" value="DnaD-like_sf"/>
</dbReference>
<dbReference type="Pfam" id="PF07261">
    <property type="entry name" value="DnaB_2"/>
    <property type="match status" value="1"/>
</dbReference>
<dbReference type="PANTHER" id="PTHR37293:SF5">
    <property type="entry name" value="DNA REPLICATION PROTEIN"/>
    <property type="match status" value="1"/>
</dbReference>
<dbReference type="RefSeq" id="WP_163248744.1">
    <property type="nucleotide sequence ID" value="NZ_SXDP01000002.1"/>
</dbReference>
<feature type="compositionally biased region" description="Basic and acidic residues" evidence="2">
    <location>
        <begin position="122"/>
        <end position="134"/>
    </location>
</feature>
<reference evidence="4 5" key="1">
    <citation type="submission" date="2019-04" db="EMBL/GenBank/DDBJ databases">
        <title>Genome sequencing of Clostridium botulinum Groups I-IV and Clostridium butyricum.</title>
        <authorList>
            <person name="Brunt J."/>
            <person name="Van Vliet A.H.M."/>
            <person name="Stringer S.C."/>
            <person name="Carter A.T."/>
            <person name="Peck M.W."/>
        </authorList>
    </citation>
    <scope>NUCLEOTIDE SEQUENCE [LARGE SCALE GENOMIC DNA]</scope>
    <source>
        <strain evidence="4 5">IFR 18/094</strain>
    </source>
</reference>
<organism evidence="4 5">
    <name type="scientific">Clostridium niameyense</name>
    <dbReference type="NCBI Taxonomy" id="1622073"/>
    <lineage>
        <taxon>Bacteria</taxon>
        <taxon>Bacillati</taxon>
        <taxon>Bacillota</taxon>
        <taxon>Clostridia</taxon>
        <taxon>Eubacteriales</taxon>
        <taxon>Clostridiaceae</taxon>
        <taxon>Clostridium</taxon>
    </lineage>
</organism>
<dbReference type="Gene3D" id="1.10.10.630">
    <property type="entry name" value="DnaD domain-like"/>
    <property type="match status" value="1"/>
</dbReference>
<protein>
    <submittedName>
        <fullName evidence="4">DnaD domain protein</fullName>
    </submittedName>
</protein>
<dbReference type="NCBIfam" id="TIGR01446">
    <property type="entry name" value="DnaD_dom"/>
    <property type="match status" value="1"/>
</dbReference>
<dbReference type="InterPro" id="IPR036388">
    <property type="entry name" value="WH-like_DNA-bd_sf"/>
</dbReference>